<feature type="compositionally biased region" description="Basic and acidic residues" evidence="1">
    <location>
        <begin position="115"/>
        <end position="128"/>
    </location>
</feature>
<feature type="compositionally biased region" description="Basic and acidic residues" evidence="1">
    <location>
        <begin position="24"/>
        <end position="34"/>
    </location>
</feature>
<feature type="compositionally biased region" description="Basic and acidic residues" evidence="1">
    <location>
        <begin position="41"/>
        <end position="89"/>
    </location>
</feature>
<feature type="compositionally biased region" description="Basic and acidic residues" evidence="1">
    <location>
        <begin position="143"/>
        <end position="162"/>
    </location>
</feature>
<feature type="region of interest" description="Disordered" evidence="1">
    <location>
        <begin position="1"/>
        <end position="89"/>
    </location>
</feature>
<evidence type="ECO:0000256" key="1">
    <source>
        <dbReference type="SAM" id="MobiDB-lite"/>
    </source>
</evidence>
<gene>
    <name evidence="2" type="ORF">HGMM_F10C03C10</name>
</gene>
<protein>
    <submittedName>
        <fullName evidence="2">Uncharacterized protein</fullName>
    </submittedName>
</protein>
<feature type="region of interest" description="Disordered" evidence="1">
    <location>
        <begin position="115"/>
        <end position="170"/>
    </location>
</feature>
<proteinExistence type="predicted"/>
<reference evidence="2" key="2">
    <citation type="journal article" date="2012" name="PLoS ONE">
        <title>A Deeply Branching Thermophilic Bacterium with an Ancient Acetyl-CoA Pathway Dominates a Subsurface Ecosystem.</title>
        <authorList>
            <person name="Takami H."/>
            <person name="Noguchi H."/>
            <person name="Takaki Y."/>
            <person name="Uchiyama I."/>
            <person name="Toyoda A."/>
            <person name="Nishi S."/>
            <person name="Chee G.-J."/>
            <person name="Arai W."/>
            <person name="Nunoura T."/>
            <person name="Itoh T."/>
            <person name="Hattori M."/>
            <person name="Takai K."/>
        </authorList>
    </citation>
    <scope>NUCLEOTIDE SEQUENCE</scope>
</reference>
<evidence type="ECO:0000313" key="2">
    <source>
        <dbReference type="EMBL" id="BAL53842.1"/>
    </source>
</evidence>
<organism evidence="2">
    <name type="scientific">uncultured Acidobacteriota bacterium</name>
    <dbReference type="NCBI Taxonomy" id="171953"/>
    <lineage>
        <taxon>Bacteria</taxon>
        <taxon>Pseudomonadati</taxon>
        <taxon>Acidobacteriota</taxon>
        <taxon>environmental samples</taxon>
    </lineage>
</organism>
<accession>H5SCF6</accession>
<name>H5SCF6_9BACT</name>
<dbReference type="EMBL" id="AP011669">
    <property type="protein sequence ID" value="BAL53842.1"/>
    <property type="molecule type" value="Genomic_DNA"/>
</dbReference>
<reference evidence="2" key="1">
    <citation type="journal article" date="2005" name="Environ. Microbiol.">
        <title>Genetic and functional properties of uncultivated thermophilic crenarchaeotes from a subsurface gold mine as revealed by analysis of genome fragments.</title>
        <authorList>
            <person name="Nunoura T."/>
            <person name="Hirayama H."/>
            <person name="Takami H."/>
            <person name="Oida H."/>
            <person name="Nishi S."/>
            <person name="Shimamura S."/>
            <person name="Suzuki Y."/>
            <person name="Inagaki F."/>
            <person name="Takai K."/>
            <person name="Nealson K.H."/>
            <person name="Horikoshi K."/>
        </authorList>
    </citation>
    <scope>NUCLEOTIDE SEQUENCE</scope>
</reference>
<dbReference type="AlphaFoldDB" id="H5SCF6"/>
<sequence length="190" mass="21506">MKGLEDVASYPPQYFPEDQNNCARENEKLKDVGPDHSSGSPEERIDGRGQSHQEDRLGERDIGYHREDEGWSVEHDGKIGAPEDEKEEARGVSHFFIESIFQIFIGGEHSRCVVNWDKDPSHDRDRGQDGQSNQKQRQIVRIGESRSSKIRDAAEKGSHDRGGNGIPFHRPSCEEVIFKIFPPPVERASS</sequence>